<evidence type="ECO:0000256" key="2">
    <source>
        <dbReference type="SAM" id="SignalP"/>
    </source>
</evidence>
<reference evidence="3 4" key="1">
    <citation type="submission" date="2020-01" db="EMBL/GenBank/DDBJ databases">
        <title>Genome analysis.</title>
        <authorList>
            <person name="Wu S."/>
            <person name="Wang G."/>
        </authorList>
    </citation>
    <scope>NUCLEOTIDE SEQUENCE [LARGE SCALE GENOMIC DNA]</scope>
    <source>
        <strain evidence="3 4">SYL130</strain>
    </source>
</reference>
<evidence type="ECO:0000313" key="4">
    <source>
        <dbReference type="Proteomes" id="UP000753802"/>
    </source>
</evidence>
<sequence length="673" mass="73191">MKKILAFVFLVTAAVSVKAQTVSVNGTTTLDLSATDANDSVAIIVPLKIEPANASFKGFHIMGNKPSMVRLNTSAQPMFRDAFTIDSGKRSSELILSVRLKDLHWAGTYTVELMYGFGTDTAQPKTLTFTVNRPPALPESNSRISAGMIGSAPYGNAIWLHESTGRAGIPHLKPGRQIFEQIGAAELFTFTAPEYNLPAGGEANITYKVNEKHAASLPIGSYKGKIYFNSPSLTAGTFSVDVEFTHKRTRTWIFLIVLLGALTGLAVRTGLKSKTDSEGARLNALVLEKEIREDSRKMHDADFQKRITALLDAMHKAFEPRSVVSQQAAAVASARTEYQKERTEFFKSLETHRIDYNRLAQPVFNMNRQPIAGQLYAVRSCLLEAKAHLDALDLSGADPVLDDAQNHFSVVVSNYHLYINSIAALITEGNFWPMQTRPETKSALGKQASDLTTLSAQLSIPSTNPGQTLTQMDQLQSIAGGVADLIYQLLLGDFTAIDGTAAQDSGFLHALHAFTDAFKNMSINPNAVTNAGFYLPSKLATNLNAAWTAAVNPGMKAFSAKAGKVMANPALAFHLAAPLATLLEQSATPVNYLLQRPARPLTLSESIVQTKARYWLLTSLQTLILMLLIALGAYQSLGNTWMGTEREMLLLFLGAFSLDITANSITDIKSKIR</sequence>
<accession>A0ABW9ZXA2</accession>
<feature type="transmembrane region" description="Helical" evidence="1">
    <location>
        <begin position="614"/>
        <end position="636"/>
    </location>
</feature>
<keyword evidence="4" id="KW-1185">Reference proteome</keyword>
<feature type="chain" id="PRO_5045813820" description="Oxygen tolerance" evidence="2">
    <location>
        <begin position="20"/>
        <end position="673"/>
    </location>
</feature>
<feature type="transmembrane region" description="Helical" evidence="1">
    <location>
        <begin position="252"/>
        <end position="271"/>
    </location>
</feature>
<comment type="caution">
    <text evidence="3">The sequence shown here is derived from an EMBL/GenBank/DDBJ whole genome shotgun (WGS) entry which is preliminary data.</text>
</comment>
<keyword evidence="2" id="KW-0732">Signal</keyword>
<evidence type="ECO:0008006" key="5">
    <source>
        <dbReference type="Google" id="ProtNLM"/>
    </source>
</evidence>
<gene>
    <name evidence="3" type="ORF">GWC95_06120</name>
</gene>
<dbReference type="RefSeq" id="WP_161817808.1">
    <property type="nucleotide sequence ID" value="NZ_JAACJS010000011.1"/>
</dbReference>
<keyword evidence="1" id="KW-0472">Membrane</keyword>
<evidence type="ECO:0000313" key="3">
    <source>
        <dbReference type="EMBL" id="NCI49491.1"/>
    </source>
</evidence>
<protein>
    <recommendedName>
        <fullName evidence="5">Oxygen tolerance</fullName>
    </recommendedName>
</protein>
<evidence type="ECO:0000256" key="1">
    <source>
        <dbReference type="SAM" id="Phobius"/>
    </source>
</evidence>
<keyword evidence="1" id="KW-1133">Transmembrane helix</keyword>
<organism evidence="3 4">
    <name type="scientific">Sediminibacterium roseum</name>
    <dbReference type="NCBI Taxonomy" id="1978412"/>
    <lineage>
        <taxon>Bacteria</taxon>
        <taxon>Pseudomonadati</taxon>
        <taxon>Bacteroidota</taxon>
        <taxon>Chitinophagia</taxon>
        <taxon>Chitinophagales</taxon>
        <taxon>Chitinophagaceae</taxon>
        <taxon>Sediminibacterium</taxon>
    </lineage>
</organism>
<dbReference type="Proteomes" id="UP000753802">
    <property type="component" value="Unassembled WGS sequence"/>
</dbReference>
<dbReference type="EMBL" id="JAACJS010000011">
    <property type="protein sequence ID" value="NCI49491.1"/>
    <property type="molecule type" value="Genomic_DNA"/>
</dbReference>
<feature type="transmembrane region" description="Helical" evidence="1">
    <location>
        <begin position="648"/>
        <end position="666"/>
    </location>
</feature>
<proteinExistence type="predicted"/>
<feature type="signal peptide" evidence="2">
    <location>
        <begin position="1"/>
        <end position="19"/>
    </location>
</feature>
<name>A0ABW9ZXA2_9BACT</name>
<keyword evidence="1" id="KW-0812">Transmembrane</keyword>